<evidence type="ECO:0000256" key="1">
    <source>
        <dbReference type="ARBA" id="ARBA00022630"/>
    </source>
</evidence>
<organism evidence="5 6">
    <name type="scientific">Marasmiellus scandens</name>
    <dbReference type="NCBI Taxonomy" id="2682957"/>
    <lineage>
        <taxon>Eukaryota</taxon>
        <taxon>Fungi</taxon>
        <taxon>Dikarya</taxon>
        <taxon>Basidiomycota</taxon>
        <taxon>Agaricomycotina</taxon>
        <taxon>Agaricomycetes</taxon>
        <taxon>Agaricomycetidae</taxon>
        <taxon>Agaricales</taxon>
        <taxon>Marasmiineae</taxon>
        <taxon>Omphalotaceae</taxon>
        <taxon>Marasmiellus</taxon>
    </lineage>
</organism>
<dbReference type="Gene3D" id="3.50.50.60">
    <property type="entry name" value="FAD/NAD(P)-binding domain"/>
    <property type="match status" value="1"/>
</dbReference>
<sequence length="410" mass="46222">MPDHNKFRIAIIKNVEIDLYEAADEIAEVGAGVTVWPRTWKLLRSMGIEQDMIDVLKERPTDEPKLAFTFRKSDQKNAVTFKRMVNYGGVATFHRADVQQALMKNVPSFCKIHLSHRLEHCYEEKNCVKLHFLNGATATCNLLIGADGIKSVVRQCLHTLPNNGITYTGTVAFRGLIPVEKLPTTYSDSRKRDDPVIYCGDSKYIVRYPVSKGRLINVGAFCTKLSDVGKALEGPTVRDASQQEVLEEFKGWEDEVINLLKCIDKPTCWAIQDLKPLHSYHSERIVVIGDAAHAMSPHFGIGAGQAMEDAYILGGLLCKLTRDGEIPTLLKIYDDIRRPFANKVLQNSRQQGLFYQFNMPGFRDLVGETSPEHLATLGDILTRRWAFAWNETAENDHQKAISMLDSRVKL</sequence>
<keyword evidence="6" id="KW-1185">Reference proteome</keyword>
<proteinExistence type="predicted"/>
<dbReference type="PRINTS" id="PR00420">
    <property type="entry name" value="RNGMNOXGNASE"/>
</dbReference>
<evidence type="ECO:0000259" key="4">
    <source>
        <dbReference type="Pfam" id="PF01494"/>
    </source>
</evidence>
<feature type="domain" description="FAD-binding" evidence="4">
    <location>
        <begin position="32"/>
        <end position="348"/>
    </location>
</feature>
<dbReference type="PANTHER" id="PTHR46720">
    <property type="entry name" value="HYDROXYLASE, PUTATIVE (AFU_ORTHOLOGUE AFUA_3G01460)-RELATED"/>
    <property type="match status" value="1"/>
</dbReference>
<dbReference type="EMBL" id="JBANRG010000003">
    <property type="protein sequence ID" value="KAK7468232.1"/>
    <property type="molecule type" value="Genomic_DNA"/>
</dbReference>
<dbReference type="InterPro" id="IPR002938">
    <property type="entry name" value="FAD-bd"/>
</dbReference>
<keyword evidence="3" id="KW-0560">Oxidoreductase</keyword>
<evidence type="ECO:0000256" key="3">
    <source>
        <dbReference type="ARBA" id="ARBA00023002"/>
    </source>
</evidence>
<gene>
    <name evidence="5" type="ORF">VKT23_002740</name>
</gene>
<keyword evidence="1" id="KW-0285">Flavoprotein</keyword>
<dbReference type="InterPro" id="IPR051104">
    <property type="entry name" value="FAD_monoxygenase"/>
</dbReference>
<name>A0ABR1JXL2_9AGAR</name>
<protein>
    <recommendedName>
        <fullName evidence="4">FAD-binding domain-containing protein</fullName>
    </recommendedName>
</protein>
<evidence type="ECO:0000256" key="2">
    <source>
        <dbReference type="ARBA" id="ARBA00022827"/>
    </source>
</evidence>
<dbReference type="Proteomes" id="UP001498398">
    <property type="component" value="Unassembled WGS sequence"/>
</dbReference>
<accession>A0ABR1JXL2</accession>
<evidence type="ECO:0000313" key="6">
    <source>
        <dbReference type="Proteomes" id="UP001498398"/>
    </source>
</evidence>
<reference evidence="5 6" key="1">
    <citation type="submission" date="2024-01" db="EMBL/GenBank/DDBJ databases">
        <title>A draft genome for the cacao thread blight pathogen Marasmiellus scandens.</title>
        <authorList>
            <person name="Baruah I.K."/>
            <person name="Leung J."/>
            <person name="Bukari Y."/>
            <person name="Amoako-Attah I."/>
            <person name="Meinhardt L.W."/>
            <person name="Bailey B.A."/>
            <person name="Cohen S.P."/>
        </authorList>
    </citation>
    <scope>NUCLEOTIDE SEQUENCE [LARGE SCALE GENOMIC DNA]</scope>
    <source>
        <strain evidence="5 6">GH-19</strain>
    </source>
</reference>
<dbReference type="Pfam" id="PF01494">
    <property type="entry name" value="FAD_binding_3"/>
    <property type="match status" value="1"/>
</dbReference>
<comment type="caution">
    <text evidence="5">The sequence shown here is derived from an EMBL/GenBank/DDBJ whole genome shotgun (WGS) entry which is preliminary data.</text>
</comment>
<evidence type="ECO:0000313" key="5">
    <source>
        <dbReference type="EMBL" id="KAK7468232.1"/>
    </source>
</evidence>
<dbReference type="SUPFAM" id="SSF54373">
    <property type="entry name" value="FAD-linked reductases, C-terminal domain"/>
    <property type="match status" value="1"/>
</dbReference>
<dbReference type="PANTHER" id="PTHR46720:SF3">
    <property type="entry name" value="FAD-BINDING DOMAIN-CONTAINING PROTEIN-RELATED"/>
    <property type="match status" value="1"/>
</dbReference>
<dbReference type="InterPro" id="IPR036188">
    <property type="entry name" value="FAD/NAD-bd_sf"/>
</dbReference>
<keyword evidence="2" id="KW-0274">FAD</keyword>
<dbReference type="SUPFAM" id="SSF51905">
    <property type="entry name" value="FAD/NAD(P)-binding domain"/>
    <property type="match status" value="1"/>
</dbReference>